<gene>
    <name evidence="1" type="ORF">Purlil1_14375</name>
</gene>
<reference evidence="1 2" key="1">
    <citation type="journal article" date="2024" name="Microbiol. Resour. Announc.">
        <title>Genome annotations for the ascomycete fungi Trichoderma harzianum, Trichoderma aggressivum, and Purpureocillium lilacinum.</title>
        <authorList>
            <person name="Beijen E.P.W."/>
            <person name="Ohm R.A."/>
        </authorList>
    </citation>
    <scope>NUCLEOTIDE SEQUENCE [LARGE SCALE GENOMIC DNA]</scope>
    <source>
        <strain evidence="1 2">CBS 150709</strain>
    </source>
</reference>
<evidence type="ECO:0000313" key="2">
    <source>
        <dbReference type="Proteomes" id="UP001287286"/>
    </source>
</evidence>
<name>A0ABR0BBG2_PURLI</name>
<accession>A0ABR0BBG2</accession>
<evidence type="ECO:0000313" key="1">
    <source>
        <dbReference type="EMBL" id="KAK4059046.1"/>
    </source>
</evidence>
<dbReference type="Proteomes" id="UP001287286">
    <property type="component" value="Unassembled WGS sequence"/>
</dbReference>
<organism evidence="1 2">
    <name type="scientific">Purpureocillium lilacinum</name>
    <name type="common">Paecilomyces lilacinus</name>
    <dbReference type="NCBI Taxonomy" id="33203"/>
    <lineage>
        <taxon>Eukaryota</taxon>
        <taxon>Fungi</taxon>
        <taxon>Dikarya</taxon>
        <taxon>Ascomycota</taxon>
        <taxon>Pezizomycotina</taxon>
        <taxon>Sordariomycetes</taxon>
        <taxon>Hypocreomycetidae</taxon>
        <taxon>Hypocreales</taxon>
        <taxon>Ophiocordycipitaceae</taxon>
        <taxon>Purpureocillium</taxon>
    </lineage>
</organism>
<protein>
    <submittedName>
        <fullName evidence="1">Uncharacterized protein</fullName>
    </submittedName>
</protein>
<sequence length="264" mass="28903">MLRRFDDLCLRGRIFIRAFKSITETEGADGAVTGDGPVASGEKPAVATESRAVLGDGWGTVGGKDAKARRVLWYNWFFVACLITFVHSRLPSRSGVQTWRPSRAVPIANGIVNRAFKVYGASAFYVLDCYSATQHLLSGLTLLDAQRSRGIAVGTAMLLSVEYREFFPPGLQLIYCPAFLIADKTGCSLQDVFYAIGLEESLFVCQVPPFPPPTNPLPASFACFSDFGQANGPHSAETIESLPITSFDMLDEARRAQYRELETL</sequence>
<proteinExistence type="predicted"/>
<keyword evidence="2" id="KW-1185">Reference proteome</keyword>
<comment type="caution">
    <text evidence="1">The sequence shown here is derived from an EMBL/GenBank/DDBJ whole genome shotgun (WGS) entry which is preliminary data.</text>
</comment>
<dbReference type="EMBL" id="JAWRVI010000825">
    <property type="protein sequence ID" value="KAK4059046.1"/>
    <property type="molecule type" value="Genomic_DNA"/>
</dbReference>